<dbReference type="PANTHER" id="PTHR48020:SF12">
    <property type="entry name" value="PROTON MYO-INOSITOL COTRANSPORTER"/>
    <property type="match status" value="1"/>
</dbReference>
<dbReference type="Proteomes" id="UP000705283">
    <property type="component" value="Unassembled WGS sequence"/>
</dbReference>
<evidence type="ECO:0000256" key="2">
    <source>
        <dbReference type="ARBA" id="ARBA00010992"/>
    </source>
</evidence>
<feature type="transmembrane region" description="Helical" evidence="11">
    <location>
        <begin position="374"/>
        <end position="401"/>
    </location>
</feature>
<dbReference type="InterPro" id="IPR003663">
    <property type="entry name" value="Sugar/inositol_transpt"/>
</dbReference>
<dbReference type="Pfam" id="PF00083">
    <property type="entry name" value="Sugar_tr"/>
    <property type="match status" value="1"/>
</dbReference>
<comment type="similarity">
    <text evidence="2 9">Belongs to the major facilitator superfamily. Sugar transporter (TC 2.A.1.1) family.</text>
</comment>
<dbReference type="EMBL" id="JADMKS010000003">
    <property type="protein sequence ID" value="MBF6636987.1"/>
    <property type="molecule type" value="Genomic_DNA"/>
</dbReference>
<dbReference type="PANTHER" id="PTHR48020">
    <property type="entry name" value="PROTON MYO-INOSITOL COTRANSPORTER"/>
    <property type="match status" value="1"/>
</dbReference>
<keyword evidence="5" id="KW-0762">Sugar transport</keyword>
<dbReference type="NCBIfam" id="TIGR00879">
    <property type="entry name" value="SP"/>
    <property type="match status" value="1"/>
</dbReference>
<evidence type="ECO:0000256" key="5">
    <source>
        <dbReference type="ARBA" id="ARBA00022597"/>
    </source>
</evidence>
<evidence type="ECO:0000256" key="8">
    <source>
        <dbReference type="ARBA" id="ARBA00023136"/>
    </source>
</evidence>
<dbReference type="InterPro" id="IPR005828">
    <property type="entry name" value="MFS_sugar_transport-like"/>
</dbReference>
<dbReference type="FunFam" id="1.20.1250.20:FF:000218">
    <property type="entry name" value="facilitated trehalose transporter Tret1"/>
    <property type="match status" value="1"/>
</dbReference>
<sequence>MTQTNEEKRETLSETRGGENSAPATVENSDNNNFLSADAFLLTATGIAAIAGFLYGYDTGIISGALLQITHDFSLSNHAQELVTSAILVGAVIGALCCGKLSSVIGRRYTVMTVAAIFAVGVIGSGLSASAFWLGMARIVLGFAVGGASQIVPVYIAELAPPEKRGRLVTFFNISIGIGILTAGLVGAFMQDIWSWRVMFSVAAIPALILLVGMFPMPESPRWLVGQKRTKEARIALNMVRETDREVRHELRNIQKVHDKVERKSVAGWKDLKQPWMRPALIAGLGVAAFTQLSGIEMMIYYTPTFLTDAGFSRAAALHSALGVAVIYLVMTVIGKLVVDHVGRRTLTLWMMPGAVISLFLLGLMFMLDSKGQQYGWLIVTCLFAFMVFNSGGIQVIGWLLGSEVYPMGIREKATSLHAATLWGSNLLLTATALSLVGILGIGGAMWFYALLNLLGFLFIFFLVPETKGRSLEEIETSLKEGRFYPRQQNKTQKGMKQVDEIA</sequence>
<evidence type="ECO:0000256" key="3">
    <source>
        <dbReference type="ARBA" id="ARBA00022448"/>
    </source>
</evidence>
<dbReference type="PROSITE" id="PS50850">
    <property type="entry name" value="MFS"/>
    <property type="match status" value="1"/>
</dbReference>
<feature type="transmembrane region" description="Helical" evidence="11">
    <location>
        <begin position="168"/>
        <end position="190"/>
    </location>
</feature>
<feature type="transmembrane region" description="Helical" evidence="11">
    <location>
        <begin position="39"/>
        <end position="57"/>
    </location>
</feature>
<feature type="transmembrane region" description="Helical" evidence="11">
    <location>
        <begin position="111"/>
        <end position="133"/>
    </location>
</feature>
<evidence type="ECO:0000256" key="10">
    <source>
        <dbReference type="SAM" id="MobiDB-lite"/>
    </source>
</evidence>
<feature type="compositionally biased region" description="Basic and acidic residues" evidence="10">
    <location>
        <begin position="1"/>
        <end position="17"/>
    </location>
</feature>
<dbReference type="GO" id="GO:0005886">
    <property type="term" value="C:plasma membrane"/>
    <property type="evidence" value="ECO:0007669"/>
    <property type="project" value="UniProtKB-SubCell"/>
</dbReference>
<evidence type="ECO:0000256" key="1">
    <source>
        <dbReference type="ARBA" id="ARBA00004651"/>
    </source>
</evidence>
<evidence type="ECO:0000313" key="13">
    <source>
        <dbReference type="EMBL" id="MBF6636987.1"/>
    </source>
</evidence>
<dbReference type="InterPro" id="IPR050814">
    <property type="entry name" value="Myo-inositol_Transporter"/>
</dbReference>
<feature type="transmembrane region" description="Helical" evidence="11">
    <location>
        <begin position="347"/>
        <end position="368"/>
    </location>
</feature>
<dbReference type="PRINTS" id="PR00171">
    <property type="entry name" value="SUGRTRNSPORT"/>
</dbReference>
<feature type="region of interest" description="Disordered" evidence="10">
    <location>
        <begin position="1"/>
        <end position="29"/>
    </location>
</feature>
<dbReference type="GO" id="GO:0022857">
    <property type="term" value="F:transmembrane transporter activity"/>
    <property type="evidence" value="ECO:0007669"/>
    <property type="project" value="InterPro"/>
</dbReference>
<feature type="transmembrane region" description="Helical" evidence="11">
    <location>
        <begin position="422"/>
        <end position="440"/>
    </location>
</feature>
<dbReference type="AlphaFoldDB" id="A0AA41BWG2"/>
<feature type="transmembrane region" description="Helical" evidence="11">
    <location>
        <begin position="139"/>
        <end position="156"/>
    </location>
</feature>
<name>A0AA41BWG2_9GAMM</name>
<comment type="caution">
    <text evidence="13">The sequence shown here is derived from an EMBL/GenBank/DDBJ whole genome shotgun (WGS) entry which is preliminary data.</text>
</comment>
<feature type="transmembrane region" description="Helical" evidence="11">
    <location>
        <begin position="315"/>
        <end position="335"/>
    </location>
</feature>
<evidence type="ECO:0000256" key="7">
    <source>
        <dbReference type="ARBA" id="ARBA00022989"/>
    </source>
</evidence>
<keyword evidence="6 11" id="KW-0812">Transmembrane</keyword>
<evidence type="ECO:0000256" key="4">
    <source>
        <dbReference type="ARBA" id="ARBA00022475"/>
    </source>
</evidence>
<feature type="transmembrane region" description="Helical" evidence="11">
    <location>
        <begin position="196"/>
        <end position="215"/>
    </location>
</feature>
<evidence type="ECO:0000259" key="12">
    <source>
        <dbReference type="PROSITE" id="PS50850"/>
    </source>
</evidence>
<proteinExistence type="inferred from homology"/>
<feature type="transmembrane region" description="Helical" evidence="11">
    <location>
        <begin position="82"/>
        <end position="99"/>
    </location>
</feature>
<keyword evidence="4" id="KW-1003">Cell membrane</keyword>
<feature type="transmembrane region" description="Helical" evidence="11">
    <location>
        <begin position="446"/>
        <end position="464"/>
    </location>
</feature>
<evidence type="ECO:0000256" key="6">
    <source>
        <dbReference type="ARBA" id="ARBA00022692"/>
    </source>
</evidence>
<evidence type="ECO:0000256" key="9">
    <source>
        <dbReference type="RuleBase" id="RU003346"/>
    </source>
</evidence>
<accession>A0AA41BWG2</accession>
<keyword evidence="3 9" id="KW-0813">Transport</keyword>
<dbReference type="InterPro" id="IPR020846">
    <property type="entry name" value="MFS_dom"/>
</dbReference>
<dbReference type="SUPFAM" id="SSF103473">
    <property type="entry name" value="MFS general substrate transporter"/>
    <property type="match status" value="1"/>
</dbReference>
<evidence type="ECO:0000256" key="11">
    <source>
        <dbReference type="SAM" id="Phobius"/>
    </source>
</evidence>
<dbReference type="Gene3D" id="1.20.1250.20">
    <property type="entry name" value="MFS general substrate transporter like domains"/>
    <property type="match status" value="1"/>
</dbReference>
<feature type="transmembrane region" description="Helical" evidence="11">
    <location>
        <begin position="280"/>
        <end position="303"/>
    </location>
</feature>
<comment type="subcellular location">
    <subcellularLocation>
        <location evidence="1">Cell membrane</location>
        <topology evidence="1">Multi-pass membrane protein</topology>
    </subcellularLocation>
</comment>
<keyword evidence="7 11" id="KW-1133">Transmembrane helix</keyword>
<gene>
    <name evidence="13" type="ORF">ITX54_10015</name>
</gene>
<protein>
    <submittedName>
        <fullName evidence="13">Sugar porter family MFS transporter</fullName>
    </submittedName>
</protein>
<dbReference type="InterPro" id="IPR036259">
    <property type="entry name" value="MFS_trans_sf"/>
</dbReference>
<feature type="domain" description="Major facilitator superfamily (MFS) profile" evidence="12">
    <location>
        <begin position="44"/>
        <end position="468"/>
    </location>
</feature>
<dbReference type="PROSITE" id="PS00217">
    <property type="entry name" value="SUGAR_TRANSPORT_2"/>
    <property type="match status" value="1"/>
</dbReference>
<reference evidence="13" key="2">
    <citation type="submission" date="2022-09" db="EMBL/GenBank/DDBJ databases">
        <title>Rouxiella aceris sp. nov., isolated from tree sap and emended description of the genus Rhouxiella.</title>
        <authorList>
            <person name="Kim I.S."/>
        </authorList>
    </citation>
    <scope>NUCLEOTIDE SEQUENCE</scope>
    <source>
        <strain evidence="13">SAP-2</strain>
    </source>
</reference>
<dbReference type="InterPro" id="IPR005829">
    <property type="entry name" value="Sugar_transporter_CS"/>
</dbReference>
<evidence type="ECO:0000313" key="14">
    <source>
        <dbReference type="Proteomes" id="UP000705283"/>
    </source>
</evidence>
<organism evidence="13 14">
    <name type="scientific">Rouxiella silvae</name>
    <dbReference type="NCBI Taxonomy" id="1646373"/>
    <lineage>
        <taxon>Bacteria</taxon>
        <taxon>Pseudomonadati</taxon>
        <taxon>Pseudomonadota</taxon>
        <taxon>Gammaproteobacteria</taxon>
        <taxon>Enterobacterales</taxon>
        <taxon>Yersiniaceae</taxon>
        <taxon>Rouxiella</taxon>
    </lineage>
</organism>
<dbReference type="RefSeq" id="WP_055781098.1">
    <property type="nucleotide sequence ID" value="NZ_JADMKS010000003.1"/>
</dbReference>
<reference evidence="13" key="1">
    <citation type="submission" date="2020-11" db="EMBL/GenBank/DDBJ databases">
        <authorList>
            <person name="Lee S.D."/>
        </authorList>
    </citation>
    <scope>NUCLEOTIDE SEQUENCE</scope>
    <source>
        <strain evidence="13">SAP-2</strain>
    </source>
</reference>
<keyword evidence="8 11" id="KW-0472">Membrane</keyword>